<dbReference type="PANTHER" id="PTHR30337">
    <property type="entry name" value="COMPONENT OF ATP-DEPENDENT DSDNA EXONUCLEASE"/>
    <property type="match status" value="1"/>
</dbReference>
<dbReference type="Proteomes" id="UP000886889">
    <property type="component" value="Unassembled WGS sequence"/>
</dbReference>
<proteinExistence type="predicted"/>
<evidence type="ECO:0000259" key="2">
    <source>
        <dbReference type="Pfam" id="PF00149"/>
    </source>
</evidence>
<evidence type="ECO:0000256" key="1">
    <source>
        <dbReference type="ARBA" id="ARBA00022801"/>
    </source>
</evidence>
<sequence>MRFMHMADVHLGACPDGRADWSETRKKEIWDTFRDSIADARKEQVDLLLIAGDLFHRQPLPQELKEVSYLFSTIPQTRVVLMAGNHDYLRPDSAYLSTAWSRNVACLFSRECECVRFPEIGTEVYGLSYYRQEIPESLYDGLHPVDSDCFQVLLAHGGDALHIPFRKEKLARSGFDYVALGHIHKPQELAENRVVYAGALSPIDCGDTGPHGYVLGTWERGKVTVEFVPRAKREYAGLVLKVGEEDTTYSLRDRLERLIEQKGWQHIYRVVLQGKRDPETHFDTEKLTEYGMVLEVEDQTVPAFHLEELKRRYAGQLVGRYIESFEGHERSKIEELALQYGLEALLGQDGRKK</sequence>
<name>A0A9D1NY94_9FIRM</name>
<keyword evidence="3" id="KW-0540">Nuclease</keyword>
<dbReference type="Gene3D" id="3.60.21.10">
    <property type="match status" value="1"/>
</dbReference>
<organism evidence="3 4">
    <name type="scientific">Candidatus Merdiplasma excrementigallinarum</name>
    <dbReference type="NCBI Taxonomy" id="2840864"/>
    <lineage>
        <taxon>Bacteria</taxon>
        <taxon>Bacillati</taxon>
        <taxon>Bacillota</taxon>
        <taxon>Clostridia</taxon>
        <taxon>Lachnospirales</taxon>
        <taxon>Lachnospiraceae</taxon>
        <taxon>Lachnospiraceae incertae sedis</taxon>
        <taxon>Candidatus Merdiplasma</taxon>
    </lineage>
</organism>
<dbReference type="Pfam" id="PF00149">
    <property type="entry name" value="Metallophos"/>
    <property type="match status" value="1"/>
</dbReference>
<dbReference type="GO" id="GO:0004527">
    <property type="term" value="F:exonuclease activity"/>
    <property type="evidence" value="ECO:0007669"/>
    <property type="project" value="UniProtKB-KW"/>
</dbReference>
<feature type="domain" description="Calcineurin-like phosphoesterase" evidence="2">
    <location>
        <begin position="1"/>
        <end position="186"/>
    </location>
</feature>
<accession>A0A9D1NY94</accession>
<dbReference type="InterPro" id="IPR029052">
    <property type="entry name" value="Metallo-depent_PP-like"/>
</dbReference>
<dbReference type="InterPro" id="IPR050535">
    <property type="entry name" value="DNA_Repair-Maintenance_Comp"/>
</dbReference>
<evidence type="ECO:0000313" key="3">
    <source>
        <dbReference type="EMBL" id="HIV23283.1"/>
    </source>
</evidence>
<evidence type="ECO:0000313" key="4">
    <source>
        <dbReference type="Proteomes" id="UP000886889"/>
    </source>
</evidence>
<keyword evidence="1" id="KW-0378">Hydrolase</keyword>
<dbReference type="SUPFAM" id="SSF56300">
    <property type="entry name" value="Metallo-dependent phosphatases"/>
    <property type="match status" value="1"/>
</dbReference>
<dbReference type="EMBL" id="DVOS01000043">
    <property type="protein sequence ID" value="HIV23283.1"/>
    <property type="molecule type" value="Genomic_DNA"/>
</dbReference>
<dbReference type="AlphaFoldDB" id="A0A9D1NY94"/>
<keyword evidence="3" id="KW-0269">Exonuclease</keyword>
<dbReference type="InterPro" id="IPR041796">
    <property type="entry name" value="Mre11_N"/>
</dbReference>
<dbReference type="InterPro" id="IPR004843">
    <property type="entry name" value="Calcineurin-like_PHP"/>
</dbReference>
<comment type="caution">
    <text evidence="3">The sequence shown here is derived from an EMBL/GenBank/DDBJ whole genome shotgun (WGS) entry which is preliminary data.</text>
</comment>
<reference evidence="3" key="2">
    <citation type="journal article" date="2021" name="PeerJ">
        <title>Extensive microbial diversity within the chicken gut microbiome revealed by metagenomics and culture.</title>
        <authorList>
            <person name="Gilroy R."/>
            <person name="Ravi A."/>
            <person name="Getino M."/>
            <person name="Pursley I."/>
            <person name="Horton D.L."/>
            <person name="Alikhan N.F."/>
            <person name="Baker D."/>
            <person name="Gharbi K."/>
            <person name="Hall N."/>
            <person name="Watson M."/>
            <person name="Adriaenssens E.M."/>
            <person name="Foster-Nyarko E."/>
            <person name="Jarju S."/>
            <person name="Secka A."/>
            <person name="Antonio M."/>
            <person name="Oren A."/>
            <person name="Chaudhuri R.R."/>
            <person name="La Ragione R."/>
            <person name="Hildebrand F."/>
            <person name="Pallen M.J."/>
        </authorList>
    </citation>
    <scope>NUCLEOTIDE SEQUENCE</scope>
    <source>
        <strain evidence="3">ChiBcec6-7307</strain>
    </source>
</reference>
<gene>
    <name evidence="3" type="ORF">IAC80_05020</name>
</gene>
<protein>
    <submittedName>
        <fullName evidence="3">Exonuclease SbcCD subunit D</fullName>
    </submittedName>
</protein>
<dbReference type="CDD" id="cd00840">
    <property type="entry name" value="MPP_Mre11_N"/>
    <property type="match status" value="1"/>
</dbReference>
<reference evidence="3" key="1">
    <citation type="submission" date="2020-10" db="EMBL/GenBank/DDBJ databases">
        <authorList>
            <person name="Gilroy R."/>
        </authorList>
    </citation>
    <scope>NUCLEOTIDE SEQUENCE</scope>
    <source>
        <strain evidence="3">ChiBcec6-7307</strain>
    </source>
</reference>